<evidence type="ECO:0000313" key="2">
    <source>
        <dbReference type="Proteomes" id="UP001365781"/>
    </source>
</evidence>
<evidence type="ECO:0000313" key="1">
    <source>
        <dbReference type="EMBL" id="MEI5616656.1"/>
    </source>
</evidence>
<gene>
    <name evidence="1" type="ORF">WB403_46930</name>
</gene>
<sequence>MNSPARPLISMWFGNFFEPFYSDLEATRRGVADIAALGFNSVNLDSKPWEDFFARYGGADASQYVAMQEFMMAEAARLGLDHTCLALYLCGDNLYPSIRSVPPVRGEEAVRADGTPMGTYKYWSPTAQQTMVEHVRGLLKLYGAGMHRTDDGRIVMQTMFDPIAKPSFDAEGRAKYLTWLEARYTGDITRLNERYATDAGSFHELTPDEYWLRPAELSWVGCAVPGADDFARRTPDFHRWVDNQTHLAEVVVEYFATMRQHWDGLETPLFTEPVLHQWGYFFNPPGQPDWQTGRRALDVYRCAEHVDGVLFMTAPLNAENRADATVVSVEASIARAANGFTPFTGGLYLGRHINADIYRVVPPAEALATHVAAGAGGLHVYGYSGLDDGGVLFRADAMFKESLRVGTTWAAEVLPLITEPRARQVALLFPAEMSLYEPVQVDEGGRHRMDLLGWYQQFTDLGWHVDVVHPDQVIAGALEHYQHLVVPTNSLYDLGAKGEKGELESTVRAWVTAGGHLWHGPSCDLARRAFALHESDVDFDCLAWADEEIIPHGWSTVAFETGVPVASYLQTGRTAIAETAVGSGRVYSFGFQYGYAYSRESMPIVPPRYGNREMHPVVLLRRTPVEALAGVSPTAVLPPVRGVEAARFGDKVVIVNHRSSPVDLSSINAERVIAQVPAPAGRLAAHSAVYLELRLPEASAAR</sequence>
<name>A0ABU8GTX7_9ACTN</name>
<keyword evidence="2" id="KW-1185">Reference proteome</keyword>
<accession>A0ABU8GTX7</accession>
<dbReference type="RefSeq" id="WP_336543386.1">
    <property type="nucleotide sequence ID" value="NZ_JBBAYL010000041.1"/>
</dbReference>
<evidence type="ECO:0008006" key="3">
    <source>
        <dbReference type="Google" id="ProtNLM"/>
    </source>
</evidence>
<proteinExistence type="predicted"/>
<dbReference type="EMBL" id="JBBAYM010000060">
    <property type="protein sequence ID" value="MEI5616656.1"/>
    <property type="molecule type" value="Genomic_DNA"/>
</dbReference>
<protein>
    <recommendedName>
        <fullName evidence="3">Beta-galactosidase trimerisation domain-containing protein</fullName>
    </recommendedName>
</protein>
<dbReference type="SUPFAM" id="SSF52317">
    <property type="entry name" value="Class I glutamine amidotransferase-like"/>
    <property type="match status" value="1"/>
</dbReference>
<dbReference type="CDD" id="cd03143">
    <property type="entry name" value="A4_beta-galactosidase_middle_domain"/>
    <property type="match status" value="1"/>
</dbReference>
<comment type="caution">
    <text evidence="1">The sequence shown here is derived from an EMBL/GenBank/DDBJ whole genome shotgun (WGS) entry which is preliminary data.</text>
</comment>
<dbReference type="Proteomes" id="UP001365781">
    <property type="component" value="Unassembled WGS sequence"/>
</dbReference>
<organism evidence="1 2">
    <name type="scientific">Streptomyces brasiliscabiei</name>
    <dbReference type="NCBI Taxonomy" id="2736302"/>
    <lineage>
        <taxon>Bacteria</taxon>
        <taxon>Bacillati</taxon>
        <taxon>Actinomycetota</taxon>
        <taxon>Actinomycetes</taxon>
        <taxon>Kitasatosporales</taxon>
        <taxon>Streptomycetaceae</taxon>
        <taxon>Streptomyces</taxon>
    </lineage>
</organism>
<dbReference type="Gene3D" id="3.20.20.80">
    <property type="entry name" value="Glycosidases"/>
    <property type="match status" value="1"/>
</dbReference>
<dbReference type="Gene3D" id="3.40.50.880">
    <property type="match status" value="1"/>
</dbReference>
<reference evidence="1 2" key="1">
    <citation type="submission" date="2024-03" db="EMBL/GenBank/DDBJ databases">
        <title>First Report of Pectobacterium brasiliscabiei causing potato scab in china.</title>
        <authorList>
            <person name="Handique U."/>
        </authorList>
    </citation>
    <scope>NUCLEOTIDE SEQUENCE [LARGE SCALE GENOMIC DNA]</scope>
    <source>
        <strain evidence="1 2">ZRIMU1503</strain>
    </source>
</reference>
<dbReference type="InterPro" id="IPR029062">
    <property type="entry name" value="Class_I_gatase-like"/>
</dbReference>